<proteinExistence type="inferred from homology"/>
<dbReference type="Pfam" id="PF04072">
    <property type="entry name" value="LCM"/>
    <property type="match status" value="1"/>
</dbReference>
<dbReference type="SUPFAM" id="SSF53335">
    <property type="entry name" value="S-adenosyl-L-methionine-dependent methyltransferases"/>
    <property type="match status" value="1"/>
</dbReference>
<dbReference type="EMBL" id="JACAZH010000008">
    <property type="protein sequence ID" value="KAF7361400.1"/>
    <property type="molecule type" value="Genomic_DNA"/>
</dbReference>
<sequence>MQSSQDADSSIRLTDTDAALARFSAVQKGYLQDPYIKPFVPRSHLQPPRPPLINIGTFVRATAIDDLVFQWLQTSTNHGTRCQIVSLGAGSDTRFWRIATGAHKDALAAYVEMDFPEITTKKGMAIRKSKELSAVLGDPADVAVAHGGTGLSSPKYHLLPADLRLPPKETLGKVLASGSSPILSPTLPTLLLFECVLVYMSPAESSAVLQWFRDYFSPDGSGVLGSIVYEMFRLQDSFGRVMVQNLKARQVSLPGAAPYPDIASLPGRYLNLGFTSAHALTLKEIRKSYISPAELERISQLELMDEIEELDLVLDHYAITWGLFVPQSASFGAEWGEWGLRVKVAAQAVNSEE</sequence>
<accession>A0A8H6YP28</accession>
<feature type="binding site" evidence="9">
    <location>
        <begin position="162"/>
        <end position="163"/>
    </location>
    <ligand>
        <name>S-adenosyl-L-methionine</name>
        <dbReference type="ChEBI" id="CHEBI:59789"/>
    </ligand>
</feature>
<evidence type="ECO:0000256" key="8">
    <source>
        <dbReference type="PIRNR" id="PIRNR016305"/>
    </source>
</evidence>
<dbReference type="InterPro" id="IPR007213">
    <property type="entry name" value="Ppm1/Ppm2/Tcmp"/>
</dbReference>
<protein>
    <recommendedName>
        <fullName evidence="4 8">Leucine carboxyl methyltransferase 1</fullName>
        <ecNumber evidence="3 8">2.1.1.233</ecNumber>
    </recommendedName>
</protein>
<keyword evidence="6 8" id="KW-0808">Transferase</keyword>
<dbReference type="GO" id="GO:0018423">
    <property type="term" value="F:protein C-terminal leucine carboxyl O-methyltransferase activity"/>
    <property type="evidence" value="ECO:0007669"/>
    <property type="project" value="UniProtKB-EC"/>
</dbReference>
<evidence type="ECO:0000313" key="11">
    <source>
        <dbReference type="Proteomes" id="UP000623467"/>
    </source>
</evidence>
<evidence type="ECO:0000256" key="3">
    <source>
        <dbReference type="ARBA" id="ARBA00012834"/>
    </source>
</evidence>
<evidence type="ECO:0000256" key="9">
    <source>
        <dbReference type="PIRSR" id="PIRSR016305-1"/>
    </source>
</evidence>
<dbReference type="OrthoDB" id="203237at2759"/>
<comment type="similarity">
    <text evidence="2 8">Belongs to the methyltransferase superfamily. LCMT family.</text>
</comment>
<gene>
    <name evidence="10" type="ORF">MSAN_01173100</name>
</gene>
<dbReference type="Gene3D" id="3.40.50.150">
    <property type="entry name" value="Vaccinia Virus protein VP39"/>
    <property type="match status" value="1"/>
</dbReference>
<feature type="binding site" evidence="9">
    <location>
        <position position="88"/>
    </location>
    <ligand>
        <name>S-adenosyl-L-methionine</name>
        <dbReference type="ChEBI" id="CHEBI:59789"/>
    </ligand>
</feature>
<feature type="binding site" evidence="9">
    <location>
        <position position="60"/>
    </location>
    <ligand>
        <name>S-adenosyl-L-methionine</name>
        <dbReference type="ChEBI" id="CHEBI:59789"/>
    </ligand>
</feature>
<feature type="binding site" evidence="9">
    <location>
        <position position="194"/>
    </location>
    <ligand>
        <name>S-adenosyl-L-methionine</name>
        <dbReference type="ChEBI" id="CHEBI:59789"/>
    </ligand>
</feature>
<dbReference type="EC" id="2.1.1.233" evidence="3 8"/>
<comment type="catalytic activity">
    <reaction evidence="1 8">
        <text>[phosphatase 2A protein]-C-terminal L-leucine + S-adenosyl-L-methionine = [phosphatase 2A protein]-C-terminal L-leucine methyl ester + S-adenosyl-L-homocysteine</text>
        <dbReference type="Rhea" id="RHEA:48544"/>
        <dbReference type="Rhea" id="RHEA-COMP:12134"/>
        <dbReference type="Rhea" id="RHEA-COMP:12135"/>
        <dbReference type="ChEBI" id="CHEBI:57856"/>
        <dbReference type="ChEBI" id="CHEBI:59789"/>
        <dbReference type="ChEBI" id="CHEBI:90516"/>
        <dbReference type="ChEBI" id="CHEBI:90517"/>
        <dbReference type="EC" id="2.1.1.233"/>
    </reaction>
</comment>
<dbReference type="InterPro" id="IPR016651">
    <property type="entry name" value="LCMT1"/>
</dbReference>
<dbReference type="GO" id="GO:0032259">
    <property type="term" value="P:methylation"/>
    <property type="evidence" value="ECO:0007669"/>
    <property type="project" value="UniProtKB-KW"/>
</dbReference>
<keyword evidence="7 8" id="KW-0949">S-adenosyl-L-methionine</keyword>
<evidence type="ECO:0000313" key="10">
    <source>
        <dbReference type="EMBL" id="KAF7361400.1"/>
    </source>
</evidence>
<dbReference type="Proteomes" id="UP000623467">
    <property type="component" value="Unassembled WGS sequence"/>
</dbReference>
<dbReference type="PIRSF" id="PIRSF016305">
    <property type="entry name" value="LCM_mtfrase"/>
    <property type="match status" value="1"/>
</dbReference>
<keyword evidence="5 8" id="KW-0489">Methyltransferase</keyword>
<dbReference type="PANTHER" id="PTHR13600">
    <property type="entry name" value="LEUCINE CARBOXYL METHYLTRANSFERASE"/>
    <property type="match status" value="1"/>
</dbReference>
<evidence type="ECO:0000256" key="4">
    <source>
        <dbReference type="ARBA" id="ARBA00017497"/>
    </source>
</evidence>
<dbReference type="InterPro" id="IPR029063">
    <property type="entry name" value="SAM-dependent_MTases_sf"/>
</dbReference>
<evidence type="ECO:0000256" key="5">
    <source>
        <dbReference type="ARBA" id="ARBA00022603"/>
    </source>
</evidence>
<comment type="function">
    <text evidence="8">Methylates the carboxyl group of the C-terminal leucine residue of protein phosphatase 2A catalytic subunits to form alpha-leucine ester residues.</text>
</comment>
<name>A0A8H6YP28_9AGAR</name>
<reference evidence="10" key="1">
    <citation type="submission" date="2020-05" db="EMBL/GenBank/DDBJ databases">
        <title>Mycena genomes resolve the evolution of fungal bioluminescence.</title>
        <authorList>
            <person name="Tsai I.J."/>
        </authorList>
    </citation>
    <scope>NUCLEOTIDE SEQUENCE</scope>
    <source>
        <strain evidence="10">160909Yilan</strain>
    </source>
</reference>
<keyword evidence="11" id="KW-1185">Reference proteome</keyword>
<dbReference type="AlphaFoldDB" id="A0A8H6YP28"/>
<evidence type="ECO:0000256" key="2">
    <source>
        <dbReference type="ARBA" id="ARBA00010703"/>
    </source>
</evidence>
<evidence type="ECO:0000256" key="6">
    <source>
        <dbReference type="ARBA" id="ARBA00022679"/>
    </source>
</evidence>
<organism evidence="10 11">
    <name type="scientific">Mycena sanguinolenta</name>
    <dbReference type="NCBI Taxonomy" id="230812"/>
    <lineage>
        <taxon>Eukaryota</taxon>
        <taxon>Fungi</taxon>
        <taxon>Dikarya</taxon>
        <taxon>Basidiomycota</taxon>
        <taxon>Agaricomycotina</taxon>
        <taxon>Agaricomycetes</taxon>
        <taxon>Agaricomycetidae</taxon>
        <taxon>Agaricales</taxon>
        <taxon>Marasmiineae</taxon>
        <taxon>Mycenaceae</taxon>
        <taxon>Mycena</taxon>
    </lineage>
</organism>
<comment type="caution">
    <text evidence="10">The sequence shown here is derived from an EMBL/GenBank/DDBJ whole genome shotgun (WGS) entry which is preliminary data.</text>
</comment>
<evidence type="ECO:0000256" key="7">
    <source>
        <dbReference type="ARBA" id="ARBA00022691"/>
    </source>
</evidence>
<dbReference type="PANTHER" id="PTHR13600:SF21">
    <property type="entry name" value="LEUCINE CARBOXYL METHYLTRANSFERASE 1"/>
    <property type="match status" value="1"/>
</dbReference>
<evidence type="ECO:0000256" key="1">
    <source>
        <dbReference type="ARBA" id="ARBA00000724"/>
    </source>
</evidence>